<feature type="signal peptide" evidence="3">
    <location>
        <begin position="1"/>
        <end position="33"/>
    </location>
</feature>
<evidence type="ECO:0000313" key="6">
    <source>
        <dbReference type="Proteomes" id="UP000199473"/>
    </source>
</evidence>
<dbReference type="PROSITE" id="PS51318">
    <property type="entry name" value="TAT"/>
    <property type="match status" value="1"/>
</dbReference>
<dbReference type="GO" id="GO:0043190">
    <property type="term" value="C:ATP-binding cassette (ABC) transporter complex"/>
    <property type="evidence" value="ECO:0007669"/>
    <property type="project" value="InterPro"/>
</dbReference>
<accession>A0A1I4FG36</accession>
<dbReference type="CDD" id="cd08512">
    <property type="entry name" value="PBP2_NikA_DppA_OppA_like_7"/>
    <property type="match status" value="1"/>
</dbReference>
<evidence type="ECO:0000259" key="4">
    <source>
        <dbReference type="Pfam" id="PF00496"/>
    </source>
</evidence>
<dbReference type="SUPFAM" id="SSF53850">
    <property type="entry name" value="Periplasmic binding protein-like II"/>
    <property type="match status" value="1"/>
</dbReference>
<dbReference type="InterPro" id="IPR000914">
    <property type="entry name" value="SBP_5_dom"/>
</dbReference>
<dbReference type="InterPro" id="IPR006311">
    <property type="entry name" value="TAT_signal"/>
</dbReference>
<dbReference type="OrthoDB" id="7318145at2"/>
<evidence type="ECO:0000313" key="5">
    <source>
        <dbReference type="EMBL" id="SFL15411.1"/>
    </source>
</evidence>
<reference evidence="5 6" key="1">
    <citation type="submission" date="2016-10" db="EMBL/GenBank/DDBJ databases">
        <authorList>
            <person name="de Groot N.N."/>
        </authorList>
    </citation>
    <scope>NUCLEOTIDE SEQUENCE [LARGE SCALE GENOMIC DNA]</scope>
    <source>
        <strain evidence="5 6">DSM 19981</strain>
    </source>
</reference>
<feature type="chain" id="PRO_5011618678" evidence="3">
    <location>
        <begin position="34"/>
        <end position="526"/>
    </location>
</feature>
<organism evidence="5 6">
    <name type="scientific">Falsiroseomonas stagni DSM 19981</name>
    <dbReference type="NCBI Taxonomy" id="1123062"/>
    <lineage>
        <taxon>Bacteria</taxon>
        <taxon>Pseudomonadati</taxon>
        <taxon>Pseudomonadota</taxon>
        <taxon>Alphaproteobacteria</taxon>
        <taxon>Acetobacterales</taxon>
        <taxon>Roseomonadaceae</taxon>
        <taxon>Falsiroseomonas</taxon>
    </lineage>
</organism>
<dbReference type="Pfam" id="PF00496">
    <property type="entry name" value="SBP_bac_5"/>
    <property type="match status" value="1"/>
</dbReference>
<dbReference type="Gene3D" id="3.10.105.10">
    <property type="entry name" value="Dipeptide-binding Protein, Domain 3"/>
    <property type="match status" value="1"/>
</dbReference>
<dbReference type="InterPro" id="IPR030678">
    <property type="entry name" value="Peptide/Ni-bd"/>
</dbReference>
<dbReference type="STRING" id="1123062.SAMN02745775_1286"/>
<name>A0A1I4FG36_9PROT</name>
<proteinExistence type="inferred from homology"/>
<gene>
    <name evidence="5" type="ORF">SAMN02745775_1286</name>
</gene>
<keyword evidence="6" id="KW-1185">Reference proteome</keyword>
<dbReference type="PANTHER" id="PTHR30290">
    <property type="entry name" value="PERIPLASMIC BINDING COMPONENT OF ABC TRANSPORTER"/>
    <property type="match status" value="1"/>
</dbReference>
<dbReference type="GO" id="GO:0030288">
    <property type="term" value="C:outer membrane-bounded periplasmic space"/>
    <property type="evidence" value="ECO:0007669"/>
    <property type="project" value="UniProtKB-ARBA"/>
</dbReference>
<protein>
    <submittedName>
        <fullName evidence="5">Peptide/nickel transport system substrate-binding protein</fullName>
    </submittedName>
</protein>
<dbReference type="GO" id="GO:0015833">
    <property type="term" value="P:peptide transport"/>
    <property type="evidence" value="ECO:0007669"/>
    <property type="project" value="TreeGrafter"/>
</dbReference>
<dbReference type="Gene3D" id="3.40.190.10">
    <property type="entry name" value="Periplasmic binding protein-like II"/>
    <property type="match status" value="1"/>
</dbReference>
<dbReference type="EMBL" id="FOSQ01000028">
    <property type="protein sequence ID" value="SFL15411.1"/>
    <property type="molecule type" value="Genomic_DNA"/>
</dbReference>
<evidence type="ECO:0000256" key="1">
    <source>
        <dbReference type="ARBA" id="ARBA00004418"/>
    </source>
</evidence>
<dbReference type="Proteomes" id="UP000199473">
    <property type="component" value="Unassembled WGS sequence"/>
</dbReference>
<comment type="subcellular location">
    <subcellularLocation>
        <location evidence="1">Periplasm</location>
    </subcellularLocation>
</comment>
<dbReference type="RefSeq" id="WP_092963529.1">
    <property type="nucleotide sequence ID" value="NZ_FOSQ01000028.1"/>
</dbReference>
<comment type="similarity">
    <text evidence="2">Belongs to the bacterial solute-binding protein 5 family.</text>
</comment>
<evidence type="ECO:0000256" key="3">
    <source>
        <dbReference type="SAM" id="SignalP"/>
    </source>
</evidence>
<dbReference type="InterPro" id="IPR039424">
    <property type="entry name" value="SBP_5"/>
</dbReference>
<feature type="domain" description="Solute-binding protein family 5" evidence="4">
    <location>
        <begin position="83"/>
        <end position="444"/>
    </location>
</feature>
<dbReference type="GO" id="GO:1904680">
    <property type="term" value="F:peptide transmembrane transporter activity"/>
    <property type="evidence" value="ECO:0007669"/>
    <property type="project" value="TreeGrafter"/>
</dbReference>
<keyword evidence="3" id="KW-0732">Signal</keyword>
<evidence type="ECO:0000256" key="2">
    <source>
        <dbReference type="ARBA" id="ARBA00005695"/>
    </source>
</evidence>
<dbReference type="PIRSF" id="PIRSF002741">
    <property type="entry name" value="MppA"/>
    <property type="match status" value="1"/>
</dbReference>
<dbReference type="AlphaFoldDB" id="A0A1I4FG36"/>
<sequence>MVNPISAALSRRALLATAAGGLGALALPDGAFAQQGSRRILVIASNQDIPNFDPHIATGYSASMLLRNTYDSLVRVEGNPPRPVPHLAASWTVSADGLTYEFKLDPAAKFQDGSAVTAEDVVYSFHRLIRLNRGNAWMIQGVVTPDGVTAVDAGTVRFTLAKPFSAFLQVLPWAWIASKRQVEANLGSDDGQTFLRSNLAASGPFRVRRAEAGNLYELERVANAWKPGGGNLTGAIWRIVRETATQRLQLQRGEVQIAVDLTSEDMDALRDRPGIVRVIEPEYRTFSIKLNTRHGPLMDLELRKAISYATNYQAIADAAGYADLMIGPLPNGILGHNPDLVVYRTDIAKAREHLARSRSPNGGIKLTMVHVAGLDQQRRWALIMLDSLKQLNIELEIRPMNWPDMVAACRSPETFPDLFPVYQTANYGDPDNIAFAAYHSSRNGNWQNAVYNSREVDALIEAGRSEPDEAKRIAIYRQFQEKVVADAPDIFGVLERRKLALRDNVQGFRFVPVASNAIEVAGLSLR</sequence>
<dbReference type="Gene3D" id="3.90.76.10">
    <property type="entry name" value="Dipeptide-binding Protein, Domain 1"/>
    <property type="match status" value="1"/>
</dbReference>